<evidence type="ECO:0000313" key="2">
    <source>
        <dbReference type="Proteomes" id="UP000827872"/>
    </source>
</evidence>
<evidence type="ECO:0000313" key="1">
    <source>
        <dbReference type="EMBL" id="KAH8005456.1"/>
    </source>
</evidence>
<dbReference type="Proteomes" id="UP000827872">
    <property type="component" value="Linkage Group LG04"/>
</dbReference>
<gene>
    <name evidence="1" type="ORF">K3G42_027968</name>
</gene>
<keyword evidence="2" id="KW-1185">Reference proteome</keyword>
<accession>A0ACB8FIZ6</accession>
<protein>
    <submittedName>
        <fullName evidence="1">Uncharacterized protein</fullName>
    </submittedName>
</protein>
<sequence>MVSAFVDTSIVMAQGLWMVCMALSSGHMQCEVYNSILSLLEKLQAATTQMVLVALLGLVVLMVTVVSTQCTNCMHGDKVKVWIAAVFVFCNLLVLIPPSWFINISSSNFYN</sequence>
<proteinExistence type="predicted"/>
<dbReference type="EMBL" id="CM037617">
    <property type="protein sequence ID" value="KAH8005456.1"/>
    <property type="molecule type" value="Genomic_DNA"/>
</dbReference>
<comment type="caution">
    <text evidence="1">The sequence shown here is derived from an EMBL/GenBank/DDBJ whole genome shotgun (WGS) entry which is preliminary data.</text>
</comment>
<reference evidence="1" key="1">
    <citation type="submission" date="2021-08" db="EMBL/GenBank/DDBJ databases">
        <title>The first chromosome-level gecko genome reveals the dynamic sex chromosomes of Neotropical dwarf geckos (Sphaerodactylidae: Sphaerodactylus).</title>
        <authorList>
            <person name="Pinto B.J."/>
            <person name="Keating S.E."/>
            <person name="Gamble T."/>
        </authorList>
    </citation>
    <scope>NUCLEOTIDE SEQUENCE</scope>
    <source>
        <strain evidence="1">TG3544</strain>
    </source>
</reference>
<organism evidence="1 2">
    <name type="scientific">Sphaerodactylus townsendi</name>
    <dbReference type="NCBI Taxonomy" id="933632"/>
    <lineage>
        <taxon>Eukaryota</taxon>
        <taxon>Metazoa</taxon>
        <taxon>Chordata</taxon>
        <taxon>Craniata</taxon>
        <taxon>Vertebrata</taxon>
        <taxon>Euteleostomi</taxon>
        <taxon>Lepidosauria</taxon>
        <taxon>Squamata</taxon>
        <taxon>Bifurcata</taxon>
        <taxon>Gekkota</taxon>
        <taxon>Sphaerodactylidae</taxon>
        <taxon>Sphaerodactylus</taxon>
    </lineage>
</organism>
<name>A0ACB8FIZ6_9SAUR</name>